<keyword evidence="3" id="KW-1185">Reference proteome</keyword>
<gene>
    <name evidence="2" type="ORF">GCM10010517_43260</name>
</gene>
<evidence type="ECO:0000256" key="1">
    <source>
        <dbReference type="SAM" id="MobiDB-lite"/>
    </source>
</evidence>
<dbReference type="RefSeq" id="WP_344974396.1">
    <property type="nucleotide sequence ID" value="NZ_BAAAVI010000031.1"/>
</dbReference>
<protein>
    <submittedName>
        <fullName evidence="2">Uncharacterized protein</fullName>
    </submittedName>
</protein>
<evidence type="ECO:0000313" key="3">
    <source>
        <dbReference type="Proteomes" id="UP001500831"/>
    </source>
</evidence>
<organism evidence="2 3">
    <name type="scientific">Streptosporangium fragile</name>
    <dbReference type="NCBI Taxonomy" id="46186"/>
    <lineage>
        <taxon>Bacteria</taxon>
        <taxon>Bacillati</taxon>
        <taxon>Actinomycetota</taxon>
        <taxon>Actinomycetes</taxon>
        <taxon>Streptosporangiales</taxon>
        <taxon>Streptosporangiaceae</taxon>
        <taxon>Streptosporangium</taxon>
    </lineage>
</organism>
<feature type="region of interest" description="Disordered" evidence="1">
    <location>
        <begin position="74"/>
        <end position="93"/>
    </location>
</feature>
<dbReference type="Proteomes" id="UP001500831">
    <property type="component" value="Unassembled WGS sequence"/>
</dbReference>
<dbReference type="EMBL" id="BAAAVI010000031">
    <property type="protein sequence ID" value="GAA2880612.1"/>
    <property type="molecule type" value="Genomic_DNA"/>
</dbReference>
<comment type="caution">
    <text evidence="2">The sequence shown here is derived from an EMBL/GenBank/DDBJ whole genome shotgun (WGS) entry which is preliminary data.</text>
</comment>
<reference evidence="2 3" key="1">
    <citation type="journal article" date="2019" name="Int. J. Syst. Evol. Microbiol.">
        <title>The Global Catalogue of Microorganisms (GCM) 10K type strain sequencing project: providing services to taxonomists for standard genome sequencing and annotation.</title>
        <authorList>
            <consortium name="The Broad Institute Genomics Platform"/>
            <consortium name="The Broad Institute Genome Sequencing Center for Infectious Disease"/>
            <person name="Wu L."/>
            <person name="Ma J."/>
        </authorList>
    </citation>
    <scope>NUCLEOTIDE SEQUENCE [LARGE SCALE GENOMIC DNA]</scope>
    <source>
        <strain evidence="2 3">JCM 6242</strain>
    </source>
</reference>
<proteinExistence type="predicted"/>
<accession>A0ABN3W115</accession>
<evidence type="ECO:0000313" key="2">
    <source>
        <dbReference type="EMBL" id="GAA2880612.1"/>
    </source>
</evidence>
<sequence length="93" mass="10109">MSSHGTKGLYGIKTSFLDLIYRADRELCMDQDEWAYRLGWTVTTVGFGARRYRDPRFDLLKAARATAPALALAPVPDAPVPTPGREAGGDAPA</sequence>
<name>A0ABN3W115_9ACTN</name>